<organism evidence="1 2">
    <name type="scientific">Patella caerulea</name>
    <name type="common">Rayed Mediterranean limpet</name>
    <dbReference type="NCBI Taxonomy" id="87958"/>
    <lineage>
        <taxon>Eukaryota</taxon>
        <taxon>Metazoa</taxon>
        <taxon>Spiralia</taxon>
        <taxon>Lophotrochozoa</taxon>
        <taxon>Mollusca</taxon>
        <taxon>Gastropoda</taxon>
        <taxon>Patellogastropoda</taxon>
        <taxon>Patelloidea</taxon>
        <taxon>Patellidae</taxon>
        <taxon>Patella</taxon>
    </lineage>
</organism>
<dbReference type="Proteomes" id="UP001347796">
    <property type="component" value="Unassembled WGS sequence"/>
</dbReference>
<dbReference type="PANTHER" id="PTHR31751">
    <property type="entry name" value="SI:CH211-108C17.2-RELATED-RELATED"/>
    <property type="match status" value="1"/>
</dbReference>
<comment type="caution">
    <text evidence="1">The sequence shown here is derived from an EMBL/GenBank/DDBJ whole genome shotgun (WGS) entry which is preliminary data.</text>
</comment>
<keyword evidence="2" id="KW-1185">Reference proteome</keyword>
<protein>
    <recommendedName>
        <fullName evidence="3">Transposase</fullName>
    </recommendedName>
</protein>
<accession>A0AAN8G7G1</accession>
<dbReference type="PANTHER" id="PTHR31751:SF42">
    <property type="entry name" value="PROTEIN CBG10204"/>
    <property type="match status" value="1"/>
</dbReference>
<evidence type="ECO:0000313" key="1">
    <source>
        <dbReference type="EMBL" id="KAK6169321.1"/>
    </source>
</evidence>
<dbReference type="EMBL" id="JAZGQO010000015">
    <property type="protein sequence ID" value="KAK6169321.1"/>
    <property type="molecule type" value="Genomic_DNA"/>
</dbReference>
<proteinExistence type="predicted"/>
<evidence type="ECO:0008006" key="3">
    <source>
        <dbReference type="Google" id="ProtNLM"/>
    </source>
</evidence>
<gene>
    <name evidence="1" type="ORF">SNE40_020397</name>
</gene>
<dbReference type="AlphaFoldDB" id="A0AAN8G7G1"/>
<reference evidence="1 2" key="1">
    <citation type="submission" date="2024-01" db="EMBL/GenBank/DDBJ databases">
        <title>The genome of the rayed Mediterranean limpet Patella caerulea (Linnaeus, 1758).</title>
        <authorList>
            <person name="Anh-Thu Weber A."/>
            <person name="Halstead-Nussloch G."/>
        </authorList>
    </citation>
    <scope>NUCLEOTIDE SEQUENCE [LARGE SCALE GENOMIC DNA]</scope>
    <source>
        <strain evidence="1">AATW-2023a</strain>
        <tissue evidence="1">Whole specimen</tissue>
    </source>
</reference>
<evidence type="ECO:0000313" key="2">
    <source>
        <dbReference type="Proteomes" id="UP001347796"/>
    </source>
</evidence>
<sequence>MEKEGLIRAVRWLQENNVQLDTLITDRHLQIGKWICENLDNTKHFFDVWHVAKGLKKKMVGLGKEKDCESINPYESPVLVCCIQRRRRIDAVG</sequence>
<name>A0AAN8G7G1_PATCE</name>